<keyword evidence="1" id="KW-0472">Membrane</keyword>
<keyword evidence="1" id="KW-0812">Transmembrane</keyword>
<reference evidence="2 3" key="1">
    <citation type="journal article" date="2013" name="PLoS ONE">
        <title>Comparative Genomic Characterization of Three Streptococcus parauberis Strains in Fish Pathogen, as Assessed by Wide-Genome Analyses.</title>
        <authorList>
            <person name="Nho S.W."/>
            <person name="Hikima J."/>
            <person name="Park S.B."/>
            <person name="Jang H.B."/>
            <person name="Cha I.S."/>
            <person name="Yasuike M."/>
            <person name="Nakamura Y."/>
            <person name="Fujiwara A."/>
            <person name="Sano M."/>
            <person name="Kanai K."/>
            <person name="Kondo H."/>
            <person name="Hirono I."/>
            <person name="Takeyama H."/>
            <person name="Aoki T."/>
            <person name="Jung T.S."/>
        </authorList>
    </citation>
    <scope>NUCLEOTIDE SEQUENCE [LARGE SCALE GENOMIC DNA]</scope>
    <source>
        <strain evidence="2 3">KRS-02083</strain>
    </source>
</reference>
<dbReference type="Proteomes" id="UP000011769">
    <property type="component" value="Unassembled WGS sequence"/>
</dbReference>
<evidence type="ECO:0000256" key="1">
    <source>
        <dbReference type="SAM" id="Phobius"/>
    </source>
</evidence>
<keyword evidence="3" id="KW-1185">Reference proteome</keyword>
<sequence>MKLNSSLVISIISLIISIYVFISKHYRELYRLGVYNSDAIFDHNSNILFVKIVLINESSLPITIENLSLFPPDSTNQSSNRGMLINESINVVESYDLQTEVYEYKTLTMPTVVPPYSKVDGFYAFSDFLVYGDNYILEVELPNKLLHFNFYPNKKYLKIFIDKENESRLHMVTWRQHPLREKVYFVSKHLKIRTWQTYKIRSKIWINNSISKVKQSIRKK</sequence>
<organism evidence="2 3">
    <name type="scientific">Streptococcus parauberis KRS-02083</name>
    <dbReference type="NCBI Taxonomy" id="1207545"/>
    <lineage>
        <taxon>Bacteria</taxon>
        <taxon>Bacillati</taxon>
        <taxon>Bacillota</taxon>
        <taxon>Bacilli</taxon>
        <taxon>Lactobacillales</taxon>
        <taxon>Streptococcaceae</taxon>
        <taxon>Streptococcus</taxon>
    </lineage>
</organism>
<gene>
    <name evidence="2" type="ORF">SPJ1_2087</name>
</gene>
<feature type="transmembrane region" description="Helical" evidence="1">
    <location>
        <begin position="6"/>
        <end position="22"/>
    </location>
</feature>
<dbReference type="RefSeq" id="WP_003108897.1">
    <property type="nucleotide sequence ID" value="NZ_ALYM01000009.1"/>
</dbReference>
<protein>
    <recommendedName>
        <fullName evidence="4">DUF4352 domain-containing protein</fullName>
    </recommendedName>
</protein>
<evidence type="ECO:0008006" key="4">
    <source>
        <dbReference type="Google" id="ProtNLM"/>
    </source>
</evidence>
<accession>A0ABN0IP16</accession>
<evidence type="ECO:0000313" key="3">
    <source>
        <dbReference type="Proteomes" id="UP000011769"/>
    </source>
</evidence>
<evidence type="ECO:0000313" key="2">
    <source>
        <dbReference type="EMBL" id="EMG24566.1"/>
    </source>
</evidence>
<comment type="caution">
    <text evidence="2">The sequence shown here is derived from an EMBL/GenBank/DDBJ whole genome shotgun (WGS) entry which is preliminary data.</text>
</comment>
<keyword evidence="1" id="KW-1133">Transmembrane helix</keyword>
<proteinExistence type="predicted"/>
<name>A0ABN0IP16_9STRE</name>
<dbReference type="EMBL" id="ALYM01000009">
    <property type="protein sequence ID" value="EMG24566.1"/>
    <property type="molecule type" value="Genomic_DNA"/>
</dbReference>